<dbReference type="OMA" id="IAPGHWT"/>
<keyword evidence="2 3" id="KW-0479">Metal-binding</keyword>
<evidence type="ECO:0000313" key="5">
    <source>
        <dbReference type="Proteomes" id="UP000264071"/>
    </source>
</evidence>
<gene>
    <name evidence="4" type="ORF">DGD08_11500</name>
</gene>
<evidence type="ECO:0008006" key="6">
    <source>
        <dbReference type="Google" id="ProtNLM"/>
    </source>
</evidence>
<feature type="binding site" evidence="3">
    <location>
        <position position="48"/>
    </location>
    <ligand>
        <name>a divalent metal cation</name>
        <dbReference type="ChEBI" id="CHEBI:60240"/>
    </ligand>
</feature>
<reference evidence="4 5" key="1">
    <citation type="journal article" date="2018" name="Nat. Biotechnol.">
        <title>A standardized bacterial taxonomy based on genome phylogeny substantially revises the tree of life.</title>
        <authorList>
            <person name="Parks D.H."/>
            <person name="Chuvochina M."/>
            <person name="Waite D.W."/>
            <person name="Rinke C."/>
            <person name="Skarshewski A."/>
            <person name="Chaumeil P.A."/>
            <person name="Hugenholtz P."/>
        </authorList>
    </citation>
    <scope>NUCLEOTIDE SEQUENCE [LARGE SCALE GENOMIC DNA]</scope>
    <source>
        <strain evidence="4">UBA8844</strain>
    </source>
</reference>
<accession>A0A3D4V9M0</accession>
<dbReference type="Pfam" id="PF05163">
    <property type="entry name" value="DinB"/>
    <property type="match status" value="1"/>
</dbReference>
<protein>
    <recommendedName>
        <fullName evidence="6">Damage-inducible protein DinB</fullName>
    </recommendedName>
</protein>
<dbReference type="GO" id="GO:0046872">
    <property type="term" value="F:metal ion binding"/>
    <property type="evidence" value="ECO:0007669"/>
    <property type="project" value="UniProtKB-KW"/>
</dbReference>
<dbReference type="Proteomes" id="UP000264071">
    <property type="component" value="Unassembled WGS sequence"/>
</dbReference>
<organism evidence="4 5">
    <name type="scientific">Gemmatimonas aurantiaca</name>
    <dbReference type="NCBI Taxonomy" id="173480"/>
    <lineage>
        <taxon>Bacteria</taxon>
        <taxon>Pseudomonadati</taxon>
        <taxon>Gemmatimonadota</taxon>
        <taxon>Gemmatimonadia</taxon>
        <taxon>Gemmatimonadales</taxon>
        <taxon>Gemmatimonadaceae</taxon>
        <taxon>Gemmatimonas</taxon>
    </lineage>
</organism>
<dbReference type="Gene3D" id="1.20.120.450">
    <property type="entry name" value="dinb family like domain"/>
    <property type="match status" value="1"/>
</dbReference>
<evidence type="ECO:0000256" key="2">
    <source>
        <dbReference type="ARBA" id="ARBA00022723"/>
    </source>
</evidence>
<dbReference type="AlphaFoldDB" id="A0A3D4V9M0"/>
<comment type="similarity">
    <text evidence="1">Belongs to the DinB family.</text>
</comment>
<evidence type="ECO:0000256" key="3">
    <source>
        <dbReference type="PIRSR" id="PIRSR607837-1"/>
    </source>
</evidence>
<feature type="binding site" evidence="3">
    <location>
        <position position="131"/>
    </location>
    <ligand>
        <name>a divalent metal cation</name>
        <dbReference type="ChEBI" id="CHEBI:60240"/>
    </ligand>
</feature>
<dbReference type="InterPro" id="IPR034660">
    <property type="entry name" value="DinB/YfiT-like"/>
</dbReference>
<comment type="caution">
    <text evidence="4">The sequence shown here is derived from an EMBL/GenBank/DDBJ whole genome shotgun (WGS) entry which is preliminary data.</text>
</comment>
<dbReference type="EMBL" id="DPIY01000010">
    <property type="protein sequence ID" value="HCT57816.1"/>
    <property type="molecule type" value="Genomic_DNA"/>
</dbReference>
<feature type="binding site" evidence="3">
    <location>
        <position position="127"/>
    </location>
    <ligand>
        <name>a divalent metal cation</name>
        <dbReference type="ChEBI" id="CHEBI:60240"/>
    </ligand>
</feature>
<name>A0A3D4V9M0_9BACT</name>
<evidence type="ECO:0000256" key="1">
    <source>
        <dbReference type="ARBA" id="ARBA00008635"/>
    </source>
</evidence>
<dbReference type="SUPFAM" id="SSF109854">
    <property type="entry name" value="DinB/YfiT-like putative metalloenzymes"/>
    <property type="match status" value="1"/>
</dbReference>
<proteinExistence type="inferred from homology"/>
<sequence>MFHTIDEFRTQWAWESEQTQNVLDALTDASLAQPIDAQSRTLGRLAWHVAQTVPEMMNKTGLAVGGLSEHDPVPATAAAISAAYRAACVSLLEELASKWTDASLTTEDDMYDMRWTKAQTLGALIGHQNHHRGQMTVLMRQAGLRVPGIYGPAREDWAAWGMEPPVI</sequence>
<dbReference type="InterPro" id="IPR007837">
    <property type="entry name" value="DinB"/>
</dbReference>
<evidence type="ECO:0000313" key="4">
    <source>
        <dbReference type="EMBL" id="HCT57816.1"/>
    </source>
</evidence>